<reference evidence="8" key="2">
    <citation type="submission" date="2022-10" db="EMBL/GenBank/DDBJ databases">
        <authorList>
            <consortium name="ENA_rothamsted_submissions"/>
            <consortium name="culmorum"/>
            <person name="King R."/>
        </authorList>
    </citation>
    <scope>NUCLEOTIDE SEQUENCE</scope>
</reference>
<evidence type="ECO:0000256" key="2">
    <source>
        <dbReference type="ARBA" id="ARBA00007168"/>
    </source>
</evidence>
<dbReference type="EMBL" id="OU895880">
    <property type="protein sequence ID" value="CAG9811202.1"/>
    <property type="molecule type" value="Genomic_DNA"/>
</dbReference>
<keyword evidence="5 6" id="KW-0472">Membrane</keyword>
<evidence type="ECO:0000313" key="8">
    <source>
        <dbReference type="EMBL" id="CAG9811202.1"/>
    </source>
</evidence>
<feature type="compositionally biased region" description="Polar residues" evidence="7">
    <location>
        <begin position="751"/>
        <end position="761"/>
    </location>
</feature>
<gene>
    <name evidence="8" type="ORF">CHIRRI_LOCUS14011</name>
</gene>
<dbReference type="PANTHER" id="PTHR12385:SF96">
    <property type="entry name" value="CHOLINE TRANSPORTER-LIKE PROTEIN"/>
    <property type="match status" value="1"/>
</dbReference>
<keyword evidence="9" id="KW-1185">Reference proteome</keyword>
<evidence type="ECO:0000313" key="9">
    <source>
        <dbReference type="Proteomes" id="UP001153620"/>
    </source>
</evidence>
<dbReference type="Proteomes" id="UP001153620">
    <property type="component" value="Chromosome 4"/>
</dbReference>
<feature type="transmembrane region" description="Helical" evidence="6">
    <location>
        <begin position="384"/>
        <end position="402"/>
    </location>
</feature>
<feature type="region of interest" description="Disordered" evidence="7">
    <location>
        <begin position="200"/>
        <end position="227"/>
    </location>
</feature>
<feature type="transmembrane region" description="Helical" evidence="6">
    <location>
        <begin position="643"/>
        <end position="664"/>
    </location>
</feature>
<reference evidence="8" key="1">
    <citation type="submission" date="2022-01" db="EMBL/GenBank/DDBJ databases">
        <authorList>
            <person name="King R."/>
        </authorList>
    </citation>
    <scope>NUCLEOTIDE SEQUENCE</scope>
</reference>
<comment type="subcellular location">
    <subcellularLocation>
        <location evidence="6">Cell membrane</location>
        <topology evidence="6">Multi-pass membrane protein</topology>
    </subcellularLocation>
    <subcellularLocation>
        <location evidence="1">Membrane</location>
        <topology evidence="1">Multi-pass membrane protein</topology>
    </subcellularLocation>
</comment>
<feature type="compositionally biased region" description="Basic residues" evidence="7">
    <location>
        <begin position="762"/>
        <end position="771"/>
    </location>
</feature>
<keyword evidence="4 6" id="KW-1133">Transmembrane helix</keyword>
<dbReference type="GO" id="GO:0005886">
    <property type="term" value="C:plasma membrane"/>
    <property type="evidence" value="ECO:0007669"/>
    <property type="project" value="UniProtKB-SubCell"/>
</dbReference>
<comment type="similarity">
    <text evidence="2 6">Belongs to the CTL (choline transporter-like) family.</text>
</comment>
<accession>A0A9N9S8C0</accession>
<name>A0A9N9S8C0_9DIPT</name>
<organism evidence="8 9">
    <name type="scientific">Chironomus riparius</name>
    <dbReference type="NCBI Taxonomy" id="315576"/>
    <lineage>
        <taxon>Eukaryota</taxon>
        <taxon>Metazoa</taxon>
        <taxon>Ecdysozoa</taxon>
        <taxon>Arthropoda</taxon>
        <taxon>Hexapoda</taxon>
        <taxon>Insecta</taxon>
        <taxon>Pterygota</taxon>
        <taxon>Neoptera</taxon>
        <taxon>Endopterygota</taxon>
        <taxon>Diptera</taxon>
        <taxon>Nematocera</taxon>
        <taxon>Chironomoidea</taxon>
        <taxon>Chironomidae</taxon>
        <taxon>Chironominae</taxon>
        <taxon>Chironomus</taxon>
    </lineage>
</organism>
<evidence type="ECO:0000256" key="7">
    <source>
        <dbReference type="SAM" id="MobiDB-lite"/>
    </source>
</evidence>
<evidence type="ECO:0000256" key="6">
    <source>
        <dbReference type="RuleBase" id="RU368066"/>
    </source>
</evidence>
<evidence type="ECO:0000256" key="4">
    <source>
        <dbReference type="ARBA" id="ARBA00022989"/>
    </source>
</evidence>
<protein>
    <recommendedName>
        <fullName evidence="6">Choline transporter-like protein</fullName>
    </recommendedName>
</protein>
<feature type="transmembrane region" description="Helical" evidence="6">
    <location>
        <begin position="676"/>
        <end position="696"/>
    </location>
</feature>
<feature type="transmembrane region" description="Helical" evidence="6">
    <location>
        <begin position="16"/>
        <end position="37"/>
    </location>
</feature>
<keyword evidence="3 6" id="KW-0812">Transmembrane</keyword>
<dbReference type="InterPro" id="IPR007603">
    <property type="entry name" value="Choline_transptr-like"/>
</dbReference>
<dbReference type="GO" id="GO:0022857">
    <property type="term" value="F:transmembrane transporter activity"/>
    <property type="evidence" value="ECO:0007669"/>
    <property type="project" value="UniProtKB-UniRule"/>
</dbReference>
<feature type="transmembrane region" description="Helical" evidence="6">
    <location>
        <begin position="408"/>
        <end position="429"/>
    </location>
</feature>
<dbReference type="OrthoDB" id="420519at2759"/>
<dbReference type="AlphaFoldDB" id="A0A9N9S8C0"/>
<evidence type="ECO:0000256" key="1">
    <source>
        <dbReference type="ARBA" id="ARBA00004141"/>
    </source>
</evidence>
<feature type="region of interest" description="Disordered" evidence="7">
    <location>
        <begin position="748"/>
        <end position="780"/>
    </location>
</feature>
<feature type="transmembrane region" description="Helical" evidence="6">
    <location>
        <begin position="487"/>
        <end position="518"/>
    </location>
</feature>
<dbReference type="PANTHER" id="PTHR12385">
    <property type="entry name" value="CHOLINE TRANSPORTER-LIKE (SLC FAMILY 44)"/>
    <property type="match status" value="1"/>
</dbReference>
<feature type="transmembrane region" description="Helical" evidence="6">
    <location>
        <begin position="351"/>
        <end position="377"/>
    </location>
</feature>
<proteinExistence type="inferred from homology"/>
<feature type="transmembrane region" description="Helical" evidence="6">
    <location>
        <begin position="458"/>
        <end position="475"/>
    </location>
</feature>
<evidence type="ECO:0000256" key="5">
    <source>
        <dbReference type="ARBA" id="ARBA00023136"/>
    </source>
</evidence>
<feature type="region of interest" description="Disordered" evidence="7">
    <location>
        <begin position="113"/>
        <end position="136"/>
    </location>
</feature>
<comment type="function">
    <text evidence="6">Choline transporter.</text>
</comment>
<dbReference type="Pfam" id="PF04515">
    <property type="entry name" value="Choline_transpo"/>
    <property type="match status" value="1"/>
</dbReference>
<evidence type="ECO:0000256" key="3">
    <source>
        <dbReference type="ARBA" id="ARBA00022692"/>
    </source>
</evidence>
<sequence length="780" mass="85269">MNVEIKPTNERECTNVVPLALCFALLVTAIGVALIYGSNDDSLKSIQNSSLITTDFPTIYSSTTPKSVPVQPTEASHEPSFTSTTIAPVATSTVLPHSKSTTQLSEILTTTIQSPKNQETDDKGLVSPDSSNLPITEASTDKTAVTKIAQSTTLASVEHQNPEPAETTTIIPEIIAPTPSIPPPFEATTKNQIVPITTTTSTSTESSTNHELMPTPQPLKASTHAKRTKRNTNLEDLTLTTSTTFSNLASESLPTTTLLATLATVPLKTGDPTKKPENRFYFYESTTKGMDATTTTQMNLPTTSVGVETTTQTSFESTTQTAATTAYIITSTKSLDSTTTSEAPKPTIQEFYLIAWHLVASMSFVSLIFSYIFLVLFGRSAKSVIWIINAALVIFFCSFAGLSEMADYRLVAILSLITGIVLLLLMFWYRVRINAVAKFLKECCVVFVDVPGLKYEPIVTIITIAISYIIFYKFYKSIPLSASNDPQIFPLFIITATFIWTTQFALSCQHFVVSGTVLRWFFNRDKTKVKEPVKSSLSHLIRFHLGSACLGSLLIWLGKVFRIVLFPFRTTEGTHGNLISNIASCCCIKPIKAFDEVTQYLAPRAYVFVTKDGVPFLKSGKQAYNLVSQRIMDIVALAHYGDIALFACKILIAVISAVVGYPAIWMKTDQQYSRKISLTIGGVFAFVIAHCILMLIEVTADTILVCFCIDCENNNGLSSSYFMSNEIMKSIKDMKECVGGSLNVESGGMATGSSAPMLSSHSQKRNKKRKSSGGVSRLYD</sequence>
<feature type="transmembrane region" description="Helical" evidence="6">
    <location>
        <begin position="539"/>
        <end position="558"/>
    </location>
</feature>